<feature type="domain" description="DUF4440" evidence="2">
    <location>
        <begin position="77"/>
        <end position="156"/>
    </location>
</feature>
<feature type="signal peptide" evidence="1">
    <location>
        <begin position="1"/>
        <end position="21"/>
    </location>
</feature>
<dbReference type="EMBL" id="FXAW01000002">
    <property type="protein sequence ID" value="SMG23177.1"/>
    <property type="molecule type" value="Genomic_DNA"/>
</dbReference>
<keyword evidence="1" id="KW-0732">Signal</keyword>
<dbReference type="InterPro" id="IPR027843">
    <property type="entry name" value="DUF4440"/>
</dbReference>
<organism evidence="3 4">
    <name type="scientific">Marivirga sericea</name>
    <dbReference type="NCBI Taxonomy" id="1028"/>
    <lineage>
        <taxon>Bacteria</taxon>
        <taxon>Pseudomonadati</taxon>
        <taxon>Bacteroidota</taxon>
        <taxon>Cytophagia</taxon>
        <taxon>Cytophagales</taxon>
        <taxon>Marivirgaceae</taxon>
        <taxon>Marivirga</taxon>
    </lineage>
</organism>
<evidence type="ECO:0000313" key="3">
    <source>
        <dbReference type="EMBL" id="SMG23177.1"/>
    </source>
</evidence>
<dbReference type="InterPro" id="IPR032710">
    <property type="entry name" value="NTF2-like_dom_sf"/>
</dbReference>
<dbReference type="PROSITE" id="PS51257">
    <property type="entry name" value="PROKAR_LIPOPROTEIN"/>
    <property type="match status" value="1"/>
</dbReference>
<name>A0A1X7J774_9BACT</name>
<dbReference type="STRING" id="1028.SAMN05661096_01357"/>
<protein>
    <recommendedName>
        <fullName evidence="2">DUF4440 domain-containing protein</fullName>
    </recommendedName>
</protein>
<dbReference type="AlphaFoldDB" id="A0A1X7J774"/>
<gene>
    <name evidence="3" type="ORF">SAMN05661096_01357</name>
</gene>
<keyword evidence="4" id="KW-1185">Reference proteome</keyword>
<dbReference type="SUPFAM" id="SSF54427">
    <property type="entry name" value="NTF2-like"/>
    <property type="match status" value="1"/>
</dbReference>
<accession>A0A1X7J774</accession>
<dbReference type="Proteomes" id="UP000193804">
    <property type="component" value="Unassembled WGS sequence"/>
</dbReference>
<reference evidence="4" key="1">
    <citation type="submission" date="2017-04" db="EMBL/GenBank/DDBJ databases">
        <authorList>
            <person name="Varghese N."/>
            <person name="Submissions S."/>
        </authorList>
    </citation>
    <scope>NUCLEOTIDE SEQUENCE [LARGE SCALE GENOMIC DNA]</scope>
    <source>
        <strain evidence="4">DSM 4125</strain>
    </source>
</reference>
<feature type="chain" id="PRO_5012236921" description="DUF4440 domain-containing protein" evidence="1">
    <location>
        <begin position="22"/>
        <end position="167"/>
    </location>
</feature>
<sequence>MKNFLCLLTALILASSCNSPTSDKNQKTEMKQEEVIDLVSEVNAVKKVMKTYKETLESLDVTDSYALFIEDSEVLEQGKIEGTYRDYIANHIGPELGHFESFTFSEYEISVVLDMPYAFTTESYIYNIVLKEDGRKVERKATATSILKKMDDEWKIIKTHSSSRSVK</sequence>
<dbReference type="Pfam" id="PF14534">
    <property type="entry name" value="DUF4440"/>
    <property type="match status" value="1"/>
</dbReference>
<evidence type="ECO:0000256" key="1">
    <source>
        <dbReference type="SAM" id="SignalP"/>
    </source>
</evidence>
<proteinExistence type="predicted"/>
<evidence type="ECO:0000313" key="4">
    <source>
        <dbReference type="Proteomes" id="UP000193804"/>
    </source>
</evidence>
<evidence type="ECO:0000259" key="2">
    <source>
        <dbReference type="Pfam" id="PF14534"/>
    </source>
</evidence>
<dbReference type="Gene3D" id="3.10.450.50">
    <property type="match status" value="1"/>
</dbReference>